<keyword evidence="2" id="KW-1185">Reference proteome</keyword>
<dbReference type="Proteomes" id="UP000007524">
    <property type="component" value="Segment"/>
</dbReference>
<dbReference type="KEGG" id="vg:14012954"/>
<evidence type="ECO:0000313" key="1">
    <source>
        <dbReference type="EMBL" id="AFA44639.1"/>
    </source>
</evidence>
<dbReference type="EMBL" id="JQ513383">
    <property type="protein sequence ID" value="AFA44639.1"/>
    <property type="molecule type" value="Genomic_DNA"/>
</dbReference>
<protein>
    <submittedName>
        <fullName evidence="1">Uncharacterized protein</fullName>
    </submittedName>
</protein>
<dbReference type="RefSeq" id="YP_007007521.1">
    <property type="nucleotide sequence ID" value="NC_019526.1"/>
</dbReference>
<reference evidence="1 2" key="1">
    <citation type="journal article" date="2012" name="J. Virol.">
        <title>Genome of Klebsiella sp.-Infecting Bacteriophage vB_KleM_RaK2.</title>
        <authorList>
            <person name="Simoliunas E."/>
            <person name="Kaliniene L."/>
            <person name="Truncaite L."/>
            <person name="Klausa V."/>
            <person name="Zajanckauskaite A."/>
            <person name="Meskys R."/>
        </authorList>
    </citation>
    <scope>NUCLEOTIDE SEQUENCE [LARGE SCALE GENOMIC DNA]</scope>
</reference>
<evidence type="ECO:0000313" key="2">
    <source>
        <dbReference type="Proteomes" id="UP000007524"/>
    </source>
</evidence>
<sequence length="97" mass="11503">MTKIEYYSVLNIQDLCYDMYNNASVYRKAMRSVLNTLVEEFNSKYKGTQVLIKIDNGVYKTVIKYYTISYINCAFKTDIGWRRYFDETTMIVGNKND</sequence>
<proteinExistence type="predicted"/>
<gene>
    <name evidence="1" type="ORF">RaK2_00366</name>
</gene>
<accession>H6X4H3</accession>
<dbReference type="GeneID" id="14012954"/>
<organism evidence="1 2">
    <name type="scientific">Klebsiella phage vB_KleM_RaK2</name>
    <dbReference type="NCBI Taxonomy" id="1147094"/>
    <lineage>
        <taxon>Viruses</taxon>
        <taxon>Duplodnaviria</taxon>
        <taxon>Heunggongvirae</taxon>
        <taxon>Uroviricota</taxon>
        <taxon>Caudoviricetes</taxon>
        <taxon>Alcyoneusvirus</taxon>
        <taxon>Alcyoneusvirus RaK2</taxon>
    </lineage>
</organism>
<name>H6X4H3_9CAUD</name>